<evidence type="ECO:0000256" key="1">
    <source>
        <dbReference type="SAM" id="MobiDB-lite"/>
    </source>
</evidence>
<organism evidence="2 3">
    <name type="scientific">Somion occarium</name>
    <dbReference type="NCBI Taxonomy" id="3059160"/>
    <lineage>
        <taxon>Eukaryota</taxon>
        <taxon>Fungi</taxon>
        <taxon>Dikarya</taxon>
        <taxon>Basidiomycota</taxon>
        <taxon>Agaricomycotina</taxon>
        <taxon>Agaricomycetes</taxon>
        <taxon>Polyporales</taxon>
        <taxon>Cerrenaceae</taxon>
        <taxon>Somion</taxon>
    </lineage>
</organism>
<name>A0ABP1D2Y9_9APHY</name>
<evidence type="ECO:0000313" key="2">
    <source>
        <dbReference type="EMBL" id="CAL1700812.1"/>
    </source>
</evidence>
<dbReference type="SUPFAM" id="SSF52374">
    <property type="entry name" value="Nucleotidylyl transferase"/>
    <property type="match status" value="1"/>
</dbReference>
<evidence type="ECO:0000313" key="3">
    <source>
        <dbReference type="Proteomes" id="UP001497453"/>
    </source>
</evidence>
<feature type="region of interest" description="Disordered" evidence="1">
    <location>
        <begin position="51"/>
        <end position="80"/>
    </location>
</feature>
<proteinExistence type="predicted"/>
<sequence>MDPFIQLFCSTHDGVILSPRKAGPLSDIRAVARQVLQSAFTSASIVKPKGDSTLANSASQRRLKDDVSKPPALASTVDESVSSGQLLRPTQADLAASPSTEHRFNRNVERGELYIHIGAQPNNSPHFGTITVFTSAFILAAFLQRNYAALRADLKTMGCPMDDWLTTLKVMVSLDIVDTAPDNAQKIQRGDGLQYQKSHRDTNGHLKFLPDYDEIMVKLSTRFDVEYRKTYQRHLMREVHLPAVLEEILEREETISVELAPEKEALAVRRACPVEGCGIAEKHGRRNKYHLKGVNTRIEFYCPDHGCHPVSLNNPSEIETLEMNAPLRNLVRSRVYARDTEASRNDFTTPIRAHMRVTGSDYAGLYQEQLLWRQILHLPNPLPPTVFYVPLIVDWAGSKLSKSLYVKSGAYRYMEKTGQEWFLSYEKLKERGVDLGKVFDTIEGWMQEPNQFFRAWSVDSLKGLASPVQYPIATQEMGGKVALQCTHDGQVHDPLGAGSYVYERELGVALSRYLGLIPTAFRTGRPSGTASPDERPSVISIHVNFGHGDPHVGIITTTILAFLIGRKLMNDPRNRCARVKVVVRVDDVKLAGTDHLSLYFTLLNECVKFVQHSMTFRIETQEDLMLRENLPSVLSPIIRDRERIGREISPSTCLLPITYPCPKRGCGFVSAFSRHLSHGINTLAFECSTHGRYIIDLESRTDIAKIRFAEPLRQLVHTIAYAEDTVRSREEMLATRNAPQRVHLQITGWEHAGFTQEQMLWRQLMLLNTQAVKNASPVILYAPLIVDWSGAKLSKSWYEDGGYKYLKEKGMEYLLSLKVLRREGRSLNPLFRAVEGWVENPKKLFRPYSVEYIHRLYEPEAGKIP</sequence>
<accession>A0ABP1D2Y9</accession>
<dbReference type="Proteomes" id="UP001497453">
    <property type="component" value="Chromosome 2"/>
</dbReference>
<dbReference type="EMBL" id="OZ037945">
    <property type="protein sequence ID" value="CAL1700812.1"/>
    <property type="molecule type" value="Genomic_DNA"/>
</dbReference>
<keyword evidence="3" id="KW-1185">Reference proteome</keyword>
<gene>
    <name evidence="2" type="ORF">GFSPODELE1_LOCUS3302</name>
</gene>
<reference evidence="3" key="1">
    <citation type="submission" date="2024-04" db="EMBL/GenBank/DDBJ databases">
        <authorList>
            <person name="Shaw F."/>
            <person name="Minotto A."/>
        </authorList>
    </citation>
    <scope>NUCLEOTIDE SEQUENCE [LARGE SCALE GENOMIC DNA]</scope>
</reference>
<protein>
    <submittedName>
        <fullName evidence="2">Uncharacterized protein</fullName>
    </submittedName>
</protein>